<comment type="caution">
    <text evidence="2">The sequence shown here is derived from an EMBL/GenBank/DDBJ whole genome shotgun (WGS) entry which is preliminary data.</text>
</comment>
<proteinExistence type="predicted"/>
<evidence type="ECO:0000313" key="3">
    <source>
        <dbReference type="Proteomes" id="UP000014629"/>
    </source>
</evidence>
<sequence>MNIVNTFAHHDDRPPHTAVPVSRPVHVTVR</sequence>
<feature type="region of interest" description="Disordered" evidence="1">
    <location>
        <begin position="1"/>
        <end position="30"/>
    </location>
</feature>
<evidence type="ECO:0000313" key="2">
    <source>
        <dbReference type="EMBL" id="EPH45551.1"/>
    </source>
</evidence>
<protein>
    <submittedName>
        <fullName evidence="2">Uncharacterized protein</fullName>
    </submittedName>
</protein>
<dbReference type="PATRIC" id="fig|1286094.4.peg.1347"/>
<dbReference type="AlphaFoldDB" id="S3ZQ03"/>
<dbReference type="EMBL" id="AOPZ01000051">
    <property type="protein sequence ID" value="EPH45551.1"/>
    <property type="molecule type" value="Genomic_DNA"/>
</dbReference>
<evidence type="ECO:0000256" key="1">
    <source>
        <dbReference type="SAM" id="MobiDB-lite"/>
    </source>
</evidence>
<keyword evidence="3" id="KW-1185">Reference proteome</keyword>
<reference evidence="2 3" key="1">
    <citation type="submission" date="2013-02" db="EMBL/GenBank/DDBJ databases">
        <title>Draft Genome Sequence of Streptomyces aurantiacus, Which Produces Setomimycin.</title>
        <authorList>
            <person name="Gruening B.A."/>
            <person name="Praeg A."/>
            <person name="Erxleben A."/>
            <person name="Guenther S."/>
            <person name="Mueller M."/>
        </authorList>
    </citation>
    <scope>NUCLEOTIDE SEQUENCE [LARGE SCALE GENOMIC DNA]</scope>
    <source>
        <strain evidence="2 3">JA 4570</strain>
    </source>
</reference>
<gene>
    <name evidence="2" type="ORF">STRAU_1367</name>
</gene>
<accession>S3ZQ03</accession>
<dbReference type="Proteomes" id="UP000014629">
    <property type="component" value="Unassembled WGS sequence"/>
</dbReference>
<organism evidence="2 3">
    <name type="scientific">Streptomyces aurantiacus JA 4570</name>
    <dbReference type="NCBI Taxonomy" id="1286094"/>
    <lineage>
        <taxon>Bacteria</taxon>
        <taxon>Bacillati</taxon>
        <taxon>Actinomycetota</taxon>
        <taxon>Actinomycetes</taxon>
        <taxon>Kitasatosporales</taxon>
        <taxon>Streptomycetaceae</taxon>
        <taxon>Streptomyces</taxon>
        <taxon>Streptomyces aurantiacus group</taxon>
    </lineage>
</organism>
<name>S3ZQ03_9ACTN</name>